<dbReference type="InterPro" id="IPR010298">
    <property type="entry name" value="YacP-like"/>
</dbReference>
<sequence length="155" mass="17108">MRRRVRPYDGRVPEPTLYLFDGYNLLHAGGYEDARMLIDRLASFVALRGARGVVVFDGGGEDLDVGALAVRFAANADTLLERLAAEHRGRERVCLVSSDAAVRGTSGQEVRKISSATFLGGLEPIVHDESDASRLRDRVDEATRARLERLRRGLD</sequence>
<reference evidence="1 2" key="1">
    <citation type="submission" date="2018-07" db="EMBL/GenBank/DDBJ databases">
        <title>High-quality-draft genome sequence of Gaiella occulta.</title>
        <authorList>
            <person name="Severino R."/>
            <person name="Froufe H.J.C."/>
            <person name="Rainey F.A."/>
            <person name="Barroso C."/>
            <person name="Albuquerque L."/>
            <person name="Lobo-Da-Cunha A."/>
            <person name="Da Costa M.S."/>
            <person name="Egas C."/>
        </authorList>
    </citation>
    <scope>NUCLEOTIDE SEQUENCE [LARGE SCALE GENOMIC DNA]</scope>
    <source>
        <strain evidence="1 2">F2-233</strain>
    </source>
</reference>
<protein>
    <submittedName>
        <fullName evidence="1">Putative PIN domain containing RNA-binding protein</fullName>
    </submittedName>
</protein>
<dbReference type="EMBL" id="QQZY01000003">
    <property type="protein sequence ID" value="RDI74741.1"/>
    <property type="molecule type" value="Genomic_DNA"/>
</dbReference>
<proteinExistence type="predicted"/>
<reference evidence="2" key="2">
    <citation type="journal article" date="2019" name="MicrobiologyOpen">
        <title>High-quality draft genome sequence of Gaiella occulta isolated from a 150 meter deep mineral water borehole and comparison with the genome sequences of other deep-branching lineages of the phylum Actinobacteria.</title>
        <authorList>
            <person name="Severino R."/>
            <person name="Froufe H.J.C."/>
            <person name="Barroso C."/>
            <person name="Albuquerque L."/>
            <person name="Lobo-da-Cunha A."/>
            <person name="da Costa M.S."/>
            <person name="Egas C."/>
        </authorList>
    </citation>
    <scope>NUCLEOTIDE SEQUENCE [LARGE SCALE GENOMIC DNA]</scope>
    <source>
        <strain evidence="2">F2-233</strain>
    </source>
</reference>
<dbReference type="AlphaFoldDB" id="A0A7M2YX80"/>
<organism evidence="1 2">
    <name type="scientific">Gaiella occulta</name>
    <dbReference type="NCBI Taxonomy" id="1002870"/>
    <lineage>
        <taxon>Bacteria</taxon>
        <taxon>Bacillati</taxon>
        <taxon>Actinomycetota</taxon>
        <taxon>Thermoleophilia</taxon>
        <taxon>Gaiellales</taxon>
        <taxon>Gaiellaceae</taxon>
        <taxon>Gaiella</taxon>
    </lineage>
</organism>
<name>A0A7M2YX80_9ACTN</name>
<accession>A0A7M2YX80</accession>
<evidence type="ECO:0000313" key="2">
    <source>
        <dbReference type="Proteomes" id="UP000254134"/>
    </source>
</evidence>
<keyword evidence="2" id="KW-1185">Reference proteome</keyword>
<dbReference type="OrthoDB" id="286832at2"/>
<evidence type="ECO:0000313" key="1">
    <source>
        <dbReference type="EMBL" id="RDI74741.1"/>
    </source>
</evidence>
<dbReference type="Pfam" id="PF05991">
    <property type="entry name" value="NYN_YacP"/>
    <property type="match status" value="1"/>
</dbReference>
<dbReference type="Proteomes" id="UP000254134">
    <property type="component" value="Unassembled WGS sequence"/>
</dbReference>
<gene>
    <name evidence="1" type="ORF">Gocc_1630</name>
</gene>
<comment type="caution">
    <text evidence="1">The sequence shown here is derived from an EMBL/GenBank/DDBJ whole genome shotgun (WGS) entry which is preliminary data.</text>
</comment>